<accession>A0A9P6NB54</accession>
<keyword evidence="1" id="KW-0812">Transmembrane</keyword>
<dbReference type="EMBL" id="MU167334">
    <property type="protein sequence ID" value="KAG0142919.1"/>
    <property type="molecule type" value="Genomic_DNA"/>
</dbReference>
<evidence type="ECO:0000259" key="2">
    <source>
        <dbReference type="Pfam" id="PF03732"/>
    </source>
</evidence>
<keyword evidence="1" id="KW-1133">Transmembrane helix</keyword>
<dbReference type="AlphaFoldDB" id="A0A9P6NB54"/>
<name>A0A9P6NB54_9BASI</name>
<feature type="transmembrane region" description="Helical" evidence="1">
    <location>
        <begin position="6"/>
        <end position="29"/>
    </location>
</feature>
<gene>
    <name evidence="3" type="ORF">CROQUDRAFT_209085</name>
</gene>
<proteinExistence type="predicted"/>
<evidence type="ECO:0000256" key="1">
    <source>
        <dbReference type="SAM" id="Phobius"/>
    </source>
</evidence>
<dbReference type="Pfam" id="PF03732">
    <property type="entry name" value="Retrotrans_gag"/>
    <property type="match status" value="1"/>
</dbReference>
<dbReference type="InterPro" id="IPR005162">
    <property type="entry name" value="Retrotrans_gag_dom"/>
</dbReference>
<comment type="caution">
    <text evidence="3">The sequence shown here is derived from an EMBL/GenBank/DDBJ whole genome shotgun (WGS) entry which is preliminary data.</text>
</comment>
<keyword evidence="4" id="KW-1185">Reference proteome</keyword>
<evidence type="ECO:0000313" key="4">
    <source>
        <dbReference type="Proteomes" id="UP000886653"/>
    </source>
</evidence>
<dbReference type="Proteomes" id="UP000886653">
    <property type="component" value="Unassembled WGS sequence"/>
</dbReference>
<keyword evidence="1" id="KW-0472">Membrane</keyword>
<reference evidence="3" key="1">
    <citation type="submission" date="2013-11" db="EMBL/GenBank/DDBJ databases">
        <title>Genome sequence of the fusiform rust pathogen reveals effectors for host alternation and coevolution with pine.</title>
        <authorList>
            <consortium name="DOE Joint Genome Institute"/>
            <person name="Smith K."/>
            <person name="Pendleton A."/>
            <person name="Kubisiak T."/>
            <person name="Anderson C."/>
            <person name="Salamov A."/>
            <person name="Aerts A."/>
            <person name="Riley R."/>
            <person name="Clum A."/>
            <person name="Lindquist E."/>
            <person name="Ence D."/>
            <person name="Campbell M."/>
            <person name="Kronenberg Z."/>
            <person name="Feau N."/>
            <person name="Dhillon B."/>
            <person name="Hamelin R."/>
            <person name="Burleigh J."/>
            <person name="Smith J."/>
            <person name="Yandell M."/>
            <person name="Nelson C."/>
            <person name="Grigoriev I."/>
            <person name="Davis J."/>
        </authorList>
    </citation>
    <scope>NUCLEOTIDE SEQUENCE</scope>
    <source>
        <strain evidence="3">G11</strain>
    </source>
</reference>
<feature type="domain" description="Retrotransposon gag" evidence="2">
    <location>
        <begin position="18"/>
        <end position="85"/>
    </location>
</feature>
<protein>
    <recommendedName>
        <fullName evidence="2">Retrotransposon gag domain-containing protein</fullName>
    </recommendedName>
</protein>
<dbReference type="OrthoDB" id="10458832at2759"/>
<organism evidence="3 4">
    <name type="scientific">Cronartium quercuum f. sp. fusiforme G11</name>
    <dbReference type="NCBI Taxonomy" id="708437"/>
    <lineage>
        <taxon>Eukaryota</taxon>
        <taxon>Fungi</taxon>
        <taxon>Dikarya</taxon>
        <taxon>Basidiomycota</taxon>
        <taxon>Pucciniomycotina</taxon>
        <taxon>Pucciniomycetes</taxon>
        <taxon>Pucciniales</taxon>
        <taxon>Coleosporiaceae</taxon>
        <taxon>Cronartium</taxon>
    </lineage>
</organism>
<sequence>MIDKYFYLFLPLYTFAPLSSYAAFTGAVINMYGKKNPEDAGQKALDSCIQGDSSISDYNARFLAVCYSVPLTEHSCVAAYVKGLNANIMGIVDLNPTWPLAQCLEDHINITTAAGFSLEQNSLLLANHPLNFSQQQQHPSHNN</sequence>
<evidence type="ECO:0000313" key="3">
    <source>
        <dbReference type="EMBL" id="KAG0142919.1"/>
    </source>
</evidence>